<dbReference type="EMBL" id="CAJOBZ010000049">
    <property type="protein sequence ID" value="CAF4915382.1"/>
    <property type="molecule type" value="Genomic_DNA"/>
</dbReference>
<protein>
    <submittedName>
        <fullName evidence="1">Uncharacterized protein</fullName>
    </submittedName>
</protein>
<reference evidence="1" key="1">
    <citation type="submission" date="2021-02" db="EMBL/GenBank/DDBJ databases">
        <authorList>
            <person name="Steward A R."/>
        </authorList>
    </citation>
    <scope>NUCLEOTIDE SEQUENCE</scope>
</reference>
<evidence type="ECO:0000313" key="1">
    <source>
        <dbReference type="EMBL" id="CAF4915382.1"/>
    </source>
</evidence>
<sequence length="232" mass="26559">MTLLKWMFSSMFGEHMVPVWSYASGSKDVTPYAGEQCGVRYTRSVEHKTIPLPDITFPETSYPMTILDAKPYYFATEAQDSILSPFEKDVQESFKRLETKTKVQSNVIFTGTSKLEKVNISETCDYVINNISQTQDSINNTSATLDESFSETDFNDTISILDSIETDFINELQMDDIDSNESELVEMSSEDSKSWIIDERSEDIFNNLIKTNTDNEYNFTTDYEETTILPML</sequence>
<name>A0A821VZA2_9NEOP</name>
<comment type="caution">
    <text evidence="1">The sequence shown here is derived from an EMBL/GenBank/DDBJ whole genome shotgun (WGS) entry which is preliminary data.</text>
</comment>
<proteinExistence type="predicted"/>
<organism evidence="1 2">
    <name type="scientific">Pieris macdunnoughi</name>
    <dbReference type="NCBI Taxonomy" id="345717"/>
    <lineage>
        <taxon>Eukaryota</taxon>
        <taxon>Metazoa</taxon>
        <taxon>Ecdysozoa</taxon>
        <taxon>Arthropoda</taxon>
        <taxon>Hexapoda</taxon>
        <taxon>Insecta</taxon>
        <taxon>Pterygota</taxon>
        <taxon>Neoptera</taxon>
        <taxon>Endopterygota</taxon>
        <taxon>Lepidoptera</taxon>
        <taxon>Glossata</taxon>
        <taxon>Ditrysia</taxon>
        <taxon>Papilionoidea</taxon>
        <taxon>Pieridae</taxon>
        <taxon>Pierinae</taxon>
        <taxon>Pieris</taxon>
    </lineage>
</organism>
<dbReference type="OrthoDB" id="6916826at2759"/>
<gene>
    <name evidence="1" type="ORF">PMACD_LOCUS12529</name>
</gene>
<dbReference type="Proteomes" id="UP000663880">
    <property type="component" value="Unassembled WGS sequence"/>
</dbReference>
<dbReference type="AlphaFoldDB" id="A0A821VZA2"/>
<keyword evidence="2" id="KW-1185">Reference proteome</keyword>
<accession>A0A821VZA2</accession>
<evidence type="ECO:0000313" key="2">
    <source>
        <dbReference type="Proteomes" id="UP000663880"/>
    </source>
</evidence>